<evidence type="ECO:0000313" key="2">
    <source>
        <dbReference type="Proteomes" id="UP000501395"/>
    </source>
</evidence>
<proteinExistence type="predicted"/>
<organism evidence="1 2">
    <name type="scientific">Vaccinia virus</name>
    <name type="common">VACV</name>
    <name type="synonym">Orthopoxvirus vaccinia</name>
    <dbReference type="NCBI Taxonomy" id="10245"/>
    <lineage>
        <taxon>Viruses</taxon>
        <taxon>Varidnaviria</taxon>
        <taxon>Bamfordvirae</taxon>
        <taxon>Nucleocytoviricota</taxon>
        <taxon>Pokkesviricetes</taxon>
        <taxon>Chitovirales</taxon>
        <taxon>Poxviridae</taxon>
        <taxon>Chordopoxvirinae</taxon>
        <taxon>Orthopoxvirus</taxon>
    </lineage>
</organism>
<protein>
    <submittedName>
        <fullName evidence="1">Uncharacterized protein</fullName>
    </submittedName>
</protein>
<reference evidence="1 2" key="1">
    <citation type="submission" date="2019-08" db="EMBL/GenBank/DDBJ databases">
        <authorList>
            <person name="Duggan A.T."/>
            <person name="Klunk J."/>
            <person name="Porter A.F."/>
            <person name="Dhody A.N."/>
            <person name="Hicks R."/>
            <person name="Smith G.L."/>
            <person name="Humphreys M."/>
            <person name="McCollum A.M."/>
            <person name="Davidson W.B."/>
            <person name="Wilkins K."/>
            <person name="Li Y."/>
            <person name="Burke A."/>
            <person name="Polasky H."/>
            <person name="Flanders L."/>
            <person name="Poinar D."/>
            <person name="Raphenya A.R."/>
            <person name="Lau T.T.Y."/>
            <person name="Alcock B."/>
            <person name="McArthur A.G."/>
            <person name="Golding G.B."/>
            <person name="Holmes E.C."/>
            <person name="Poinar H.N."/>
        </authorList>
    </citation>
    <scope>NUCLEOTIDE SEQUENCE [LARGE SCALE GENOMIC DNA]</scope>
    <source>
        <strain evidence="1">VK01</strain>
    </source>
</reference>
<dbReference type="EMBL" id="MN369532">
    <property type="protein sequence ID" value="QKE61350.1"/>
    <property type="molecule type" value="Genomic_DNA"/>
</dbReference>
<dbReference type="Proteomes" id="UP000501395">
    <property type="component" value="Segment"/>
</dbReference>
<name>A0A7D3UJC8_VACCV</name>
<evidence type="ECO:0000313" key="1">
    <source>
        <dbReference type="EMBL" id="QKE61350.1"/>
    </source>
</evidence>
<accession>A0A7D3UJC8</accession>
<sequence>MDDKISNAIKAMNNQEVNRIIKNLDLQKNSTVNDVITNTCNLMRDGALTKLFF</sequence>